<comment type="caution">
    <text evidence="2">The sequence shown here is derived from an EMBL/GenBank/DDBJ whole genome shotgun (WGS) entry which is preliminary data.</text>
</comment>
<keyword evidence="1" id="KW-1133">Transmembrane helix</keyword>
<reference evidence="2" key="1">
    <citation type="journal article" date="2012" name="Mol. Plant Microbe Interact.">
        <title>A highly conserved effector in Fusarium oxysporum is required for full virulence on Arabidopsis.</title>
        <authorList>
            <person name="Thatcher L.F."/>
            <person name="Gardiner D.M."/>
            <person name="Kazan K."/>
            <person name="Manners J."/>
        </authorList>
    </citation>
    <scope>NUCLEOTIDE SEQUENCE [LARGE SCALE GENOMIC DNA]</scope>
    <source>
        <strain evidence="2">Fo5176</strain>
    </source>
</reference>
<feature type="transmembrane region" description="Helical" evidence="1">
    <location>
        <begin position="6"/>
        <end position="26"/>
    </location>
</feature>
<evidence type="ECO:0000313" key="2">
    <source>
        <dbReference type="EMBL" id="EGU84881.1"/>
    </source>
</evidence>
<dbReference type="AlphaFoldDB" id="F9FDX7"/>
<accession>F9FDX7</accession>
<name>F9FDX7_FUSOF</name>
<protein>
    <submittedName>
        <fullName evidence="2">Uncharacterized protein</fullName>
    </submittedName>
</protein>
<sequence length="456" mass="52125">MPAEGFAIWAVIASTVGVINTVIGWIQTVRKFKKKLDDVEETLREIELGYAGSESSLEGWKAMWEIDDREKLQVVRKTAPKVLRKLDVIKDYMATVKERSKEAFEHKHQMPISPAQSRAQLSLAWKKMFFELGYESRITSKGFYDSCREAKEKFESNHIELEMDIFRQVLDPNKQVNPTMTLELRYSIIFPLQTRIQEFSVKGPLSFERDPPWTSASFHGACLEALSSSGSQFFRVQSGGEEEWFGSTVPPACKQMFPQGRVSQGEKLNTMLYHLHTPIASQPANKFYLPERIRFAFKVAECGFFLCGTSWLVDLRSRNIRSIRDIDHNRHFLLKTEASRYGFEDAQYQRFAEHRFAIGVLLVEIGTGKSVERFSPSSEGAGYTFSLCQAGTTAVSNVGMDKVLSDLSEVMGVPYAESVKACLRHRARRQTSPAEPREAYREMLEEYYFNVYQPVA</sequence>
<gene>
    <name evidence="2" type="ORF">FOXB_04605</name>
</gene>
<organism evidence="2">
    <name type="scientific">Fusarium oxysporum (strain Fo5176)</name>
    <name type="common">Fusarium vascular wilt</name>
    <dbReference type="NCBI Taxonomy" id="660025"/>
    <lineage>
        <taxon>Eukaryota</taxon>
        <taxon>Fungi</taxon>
        <taxon>Dikarya</taxon>
        <taxon>Ascomycota</taxon>
        <taxon>Pezizomycotina</taxon>
        <taxon>Sordariomycetes</taxon>
        <taxon>Hypocreomycetidae</taxon>
        <taxon>Hypocreales</taxon>
        <taxon>Nectriaceae</taxon>
        <taxon>Fusarium</taxon>
        <taxon>Fusarium oxysporum species complex</taxon>
    </lineage>
</organism>
<evidence type="ECO:0000256" key="1">
    <source>
        <dbReference type="SAM" id="Phobius"/>
    </source>
</evidence>
<dbReference type="EMBL" id="AFQF01001470">
    <property type="protein sequence ID" value="EGU84881.1"/>
    <property type="molecule type" value="Genomic_DNA"/>
</dbReference>
<keyword evidence="1" id="KW-0472">Membrane</keyword>
<keyword evidence="1" id="KW-0812">Transmembrane</keyword>
<proteinExistence type="predicted"/>